<dbReference type="RefSeq" id="WP_379041805.1">
    <property type="nucleotide sequence ID" value="NZ_JBHSKW010000018.1"/>
</dbReference>
<dbReference type="SMART" id="SM00563">
    <property type="entry name" value="PlsC"/>
    <property type="match status" value="1"/>
</dbReference>
<dbReference type="Pfam" id="PF01553">
    <property type="entry name" value="Acyltransferase"/>
    <property type="match status" value="1"/>
</dbReference>
<feature type="domain" description="Phospholipid/glycerol acyltransferase" evidence="1">
    <location>
        <begin position="21"/>
        <end position="142"/>
    </location>
</feature>
<accession>A0ABW5TP61</accession>
<gene>
    <name evidence="2" type="ORF">ACFSSE_04835</name>
</gene>
<protein>
    <submittedName>
        <fullName evidence="2">1-acyl-sn-glycerol-3-phosphate acyltransferase</fullName>
    </submittedName>
</protein>
<dbReference type="InterPro" id="IPR002123">
    <property type="entry name" value="Plipid/glycerol_acylTrfase"/>
</dbReference>
<evidence type="ECO:0000313" key="3">
    <source>
        <dbReference type="Proteomes" id="UP001597546"/>
    </source>
</evidence>
<name>A0ABW5TP61_9SPHI</name>
<reference evidence="3" key="1">
    <citation type="journal article" date="2019" name="Int. J. Syst. Evol. Microbiol.">
        <title>The Global Catalogue of Microorganisms (GCM) 10K type strain sequencing project: providing services to taxonomists for standard genome sequencing and annotation.</title>
        <authorList>
            <consortium name="The Broad Institute Genomics Platform"/>
            <consortium name="The Broad Institute Genome Sequencing Center for Infectious Disease"/>
            <person name="Wu L."/>
            <person name="Ma J."/>
        </authorList>
    </citation>
    <scope>NUCLEOTIDE SEQUENCE [LARGE SCALE GENOMIC DNA]</scope>
    <source>
        <strain evidence="3">KCTC 42456</strain>
    </source>
</reference>
<dbReference type="GO" id="GO:0016746">
    <property type="term" value="F:acyltransferase activity"/>
    <property type="evidence" value="ECO:0007669"/>
    <property type="project" value="UniProtKB-KW"/>
</dbReference>
<keyword evidence="2" id="KW-0012">Acyltransferase</keyword>
<keyword evidence="2" id="KW-0808">Transferase</keyword>
<dbReference type="Proteomes" id="UP001597546">
    <property type="component" value="Unassembled WGS sequence"/>
</dbReference>
<evidence type="ECO:0000313" key="2">
    <source>
        <dbReference type="EMBL" id="MFD2731022.1"/>
    </source>
</evidence>
<dbReference type="EMBL" id="JBHULV010000014">
    <property type="protein sequence ID" value="MFD2731022.1"/>
    <property type="molecule type" value="Genomic_DNA"/>
</dbReference>
<dbReference type="SUPFAM" id="SSF69593">
    <property type="entry name" value="Glycerol-3-phosphate (1)-acyltransferase"/>
    <property type="match status" value="1"/>
</dbReference>
<organism evidence="2 3">
    <name type="scientific">Pedobacter alpinus</name>
    <dbReference type="NCBI Taxonomy" id="1590643"/>
    <lineage>
        <taxon>Bacteria</taxon>
        <taxon>Pseudomonadati</taxon>
        <taxon>Bacteroidota</taxon>
        <taxon>Sphingobacteriia</taxon>
        <taxon>Sphingobacteriales</taxon>
        <taxon>Sphingobacteriaceae</taxon>
        <taxon>Pedobacter</taxon>
    </lineage>
</organism>
<sequence>MKRRFNKLVINSVPKKENHSYLLMFNHFSFWDGLLAIYLCLSLKEKDDDLRSIHFMSLKKQMEKKPWLRYIGSFSVDPRKKSIKESLDFAAEILSKPGNVLVLYPQGNLESNHVRDIILQDGINQIVPKIAGNCQLVWSSNLVEYFESLKPTVYFHMMDAGTNHDYDFETLSAKINVHHKEAIKKQFRFTDN</sequence>
<comment type="caution">
    <text evidence="2">The sequence shown here is derived from an EMBL/GenBank/DDBJ whole genome shotgun (WGS) entry which is preliminary data.</text>
</comment>
<evidence type="ECO:0000259" key="1">
    <source>
        <dbReference type="SMART" id="SM00563"/>
    </source>
</evidence>
<proteinExistence type="predicted"/>
<keyword evidence="3" id="KW-1185">Reference proteome</keyword>